<dbReference type="SUPFAM" id="SSF55718">
    <property type="entry name" value="SCP-like"/>
    <property type="match status" value="1"/>
</dbReference>
<dbReference type="InterPro" id="IPR029229">
    <property type="entry name" value="Alkyl_sulf_C"/>
</dbReference>
<dbReference type="eggNOG" id="COG2015">
    <property type="taxonomic scope" value="Bacteria"/>
</dbReference>
<evidence type="ECO:0000259" key="9">
    <source>
        <dbReference type="SMART" id="SM00849"/>
    </source>
</evidence>
<dbReference type="RefSeq" id="WP_045445523.1">
    <property type="nucleotide sequence ID" value="NZ_BBIO01000007.1"/>
</dbReference>
<keyword evidence="11" id="KW-1185">Reference proteome</keyword>
<reference evidence="10 11" key="1">
    <citation type="submission" date="2014-07" db="EMBL/GenBank/DDBJ databases">
        <title>Tepidicaulis marinum gen. nov., sp. nov., a novel marine bacterium denitrifying nitrate to nitrous oxide strictly under microaerobic conditions.</title>
        <authorList>
            <person name="Takeuchi M."/>
            <person name="Yamagishi T."/>
            <person name="Kamagata Y."/>
            <person name="Oshima K."/>
            <person name="Hattori M."/>
            <person name="Katayama T."/>
            <person name="Hanada S."/>
            <person name="Tamaki H."/>
            <person name="Marumo K."/>
            <person name="Maeda H."/>
            <person name="Nedachi M."/>
            <person name="Iwasaki W."/>
            <person name="Suwa Y."/>
            <person name="Sakata S."/>
        </authorList>
    </citation>
    <scope>NUCLEOTIDE SEQUENCE [LARGE SCALE GENOMIC DNA]</scope>
    <source>
        <strain evidence="10 11">MA2</strain>
    </source>
</reference>
<dbReference type="Gene3D" id="1.25.40.880">
    <property type="entry name" value="Alkyl sulfatase, dimerisation domain"/>
    <property type="match status" value="1"/>
</dbReference>
<dbReference type="FunFam" id="1.25.40.880:FF:000001">
    <property type="entry name" value="SDS hydrolase SdsA1"/>
    <property type="match status" value="1"/>
</dbReference>
<accession>A0A081BAK8</accession>
<dbReference type="FunFam" id="3.60.15.30:FF:000001">
    <property type="entry name" value="Alkyl/aryl-sulfatase BDS1"/>
    <property type="match status" value="1"/>
</dbReference>
<evidence type="ECO:0000256" key="1">
    <source>
        <dbReference type="ARBA" id="ARBA00001947"/>
    </source>
</evidence>
<dbReference type="STRING" id="1333998.M2A_1575"/>
<dbReference type="InterPro" id="IPR029228">
    <property type="entry name" value="Alkyl_sulf_dimr"/>
</dbReference>
<dbReference type="InterPro" id="IPR001279">
    <property type="entry name" value="Metallo-B-lactamas"/>
</dbReference>
<name>A0A081BAK8_9HYPH</name>
<dbReference type="InterPro" id="IPR052195">
    <property type="entry name" value="Bact_Alkyl/Aryl-Sulfatase"/>
</dbReference>
<keyword evidence="2" id="KW-0479">Metal-binding</keyword>
<organism evidence="10 11">
    <name type="scientific">Tepidicaulis marinus</name>
    <dbReference type="NCBI Taxonomy" id="1333998"/>
    <lineage>
        <taxon>Bacteria</taxon>
        <taxon>Pseudomonadati</taxon>
        <taxon>Pseudomonadota</taxon>
        <taxon>Alphaproteobacteria</taxon>
        <taxon>Hyphomicrobiales</taxon>
        <taxon>Parvibaculaceae</taxon>
        <taxon>Tepidicaulis</taxon>
    </lineage>
</organism>
<dbReference type="Pfam" id="PF14863">
    <property type="entry name" value="Alkyl_sulf_dimr"/>
    <property type="match status" value="1"/>
</dbReference>
<dbReference type="GO" id="GO:0018741">
    <property type="term" value="F:linear primary-alkylsulfatase activity"/>
    <property type="evidence" value="ECO:0007669"/>
    <property type="project" value="UniProtKB-EC"/>
</dbReference>
<dbReference type="GO" id="GO:0046872">
    <property type="term" value="F:metal ion binding"/>
    <property type="evidence" value="ECO:0007669"/>
    <property type="project" value="UniProtKB-KW"/>
</dbReference>
<dbReference type="Pfam" id="PF00753">
    <property type="entry name" value="Lactamase_B"/>
    <property type="match status" value="1"/>
</dbReference>
<protein>
    <recommendedName>
        <fullName evidence="7">Linear primary-alkylsulfatase</fullName>
        <ecNumber evidence="6">3.1.6.21</ecNumber>
    </recommendedName>
    <alternativeName>
        <fullName evidence="8">Type III linear primary-alkylsulfatase</fullName>
    </alternativeName>
</protein>
<dbReference type="InterPro" id="IPR036527">
    <property type="entry name" value="SCP2_sterol-bd_dom_sf"/>
</dbReference>
<evidence type="ECO:0000256" key="7">
    <source>
        <dbReference type="ARBA" id="ARBA00068034"/>
    </source>
</evidence>
<dbReference type="Gene3D" id="3.30.1050.10">
    <property type="entry name" value="SCP2 sterol-binding domain"/>
    <property type="match status" value="1"/>
</dbReference>
<dbReference type="AlphaFoldDB" id="A0A081BAK8"/>
<keyword evidence="4" id="KW-0862">Zinc</keyword>
<feature type="domain" description="Metallo-beta-lactamase" evidence="9">
    <location>
        <begin position="102"/>
        <end position="323"/>
    </location>
</feature>
<sequence>METPKDATHATCCAQAALKEQLPKETGQDFEDARRGFIATIPHAKVLHEAGHAVWDMSQFDFTQGEAPDTVNPSLWRQAKLNAIHGLFEVTPGIYQVRNFDLSNITFIEGETGYIVIDPLISAEPAAAALKLMREHRGDKPVTAVIYTHSHVDHYGGIKGVISDEDIAKGLTIIAPEGFLEAAVSENVLAGNAMGRRATYMYGALLPRGPKGHVDAGLGKTVSMGSVSLVPPTKSICETGETLTIDGVEIVFQVTPDTEAPSEMNFYFPQFKALCMAENCSCHLHNIYTPRGAQVRDAKAWSYYINEAIELFAGKTDVLFASHHWPRWGEDRARDFLKKQRDMYKYVHDQTLRLANHGLVPTEIAEEIRMPPSLEEEWFSRGYYGTLNHNAKAVYQRYLGWFDGNPANLHKLPPEEAGKRYVEAMGGADGVLKTARAAFEKGEYRWVAEIVNHLVFADPANEEARHLQADALEQMGYQAESGPWRAFYLTGAQELRSPRAPSNAPRPGANGQLKTLPVNEVLDALSVRLNGPKAGRREFAINLTVTDTGEQFLISLENATLRHEPGKAHDDADLTLAIKRMDFIELVIAEKMLAEVKATGAAKLTGDEAALTDLLSFLDTFDFWFEIVMP</sequence>
<gene>
    <name evidence="10" type="ORF">M2A_1575</name>
</gene>
<dbReference type="EMBL" id="BBIO01000007">
    <property type="protein sequence ID" value="GAK45076.1"/>
    <property type="molecule type" value="Genomic_DNA"/>
</dbReference>
<dbReference type="PANTHER" id="PTHR43223:SF1">
    <property type="entry name" value="ALKYL_ARYL-SULFATASE BDS1"/>
    <property type="match status" value="1"/>
</dbReference>
<evidence type="ECO:0000256" key="2">
    <source>
        <dbReference type="ARBA" id="ARBA00022723"/>
    </source>
</evidence>
<dbReference type="SMART" id="SM00849">
    <property type="entry name" value="Lactamase_B"/>
    <property type="match status" value="1"/>
</dbReference>
<evidence type="ECO:0000256" key="5">
    <source>
        <dbReference type="ARBA" id="ARBA00033751"/>
    </source>
</evidence>
<evidence type="ECO:0000256" key="6">
    <source>
        <dbReference type="ARBA" id="ARBA00066568"/>
    </source>
</evidence>
<evidence type="ECO:0000313" key="10">
    <source>
        <dbReference type="EMBL" id="GAK45076.1"/>
    </source>
</evidence>
<dbReference type="PANTHER" id="PTHR43223">
    <property type="entry name" value="ALKYL/ARYL-SULFATASE"/>
    <property type="match status" value="1"/>
</dbReference>
<dbReference type="EC" id="3.1.6.21" evidence="6"/>
<keyword evidence="3" id="KW-0378">Hydrolase</keyword>
<comment type="similarity">
    <text evidence="5">Belongs to the metallo-beta-lactamase superfamily. Type III sulfatase family.</text>
</comment>
<dbReference type="SUPFAM" id="SSF56281">
    <property type="entry name" value="Metallo-hydrolase/oxidoreductase"/>
    <property type="match status" value="1"/>
</dbReference>
<dbReference type="Proteomes" id="UP000028702">
    <property type="component" value="Unassembled WGS sequence"/>
</dbReference>
<evidence type="ECO:0000256" key="4">
    <source>
        <dbReference type="ARBA" id="ARBA00022833"/>
    </source>
</evidence>
<dbReference type="GO" id="GO:0018909">
    <property type="term" value="P:dodecyl sulfate metabolic process"/>
    <property type="evidence" value="ECO:0007669"/>
    <property type="project" value="InterPro"/>
</dbReference>
<dbReference type="Pfam" id="PF14864">
    <property type="entry name" value="Alkyl_sulf_C"/>
    <property type="match status" value="1"/>
</dbReference>
<comment type="cofactor">
    <cofactor evidence="1">
        <name>Zn(2+)</name>
        <dbReference type="ChEBI" id="CHEBI:29105"/>
    </cofactor>
</comment>
<dbReference type="GO" id="GO:0046983">
    <property type="term" value="F:protein dimerization activity"/>
    <property type="evidence" value="ECO:0007669"/>
    <property type="project" value="InterPro"/>
</dbReference>
<evidence type="ECO:0000256" key="3">
    <source>
        <dbReference type="ARBA" id="ARBA00022801"/>
    </source>
</evidence>
<dbReference type="InterPro" id="IPR036866">
    <property type="entry name" value="RibonucZ/Hydroxyglut_hydro"/>
</dbReference>
<dbReference type="InterPro" id="IPR044097">
    <property type="entry name" value="Bds1/SdsA1_MBL-fold"/>
</dbReference>
<dbReference type="CDD" id="cd07710">
    <property type="entry name" value="arylsulfatase_Sdsa1-like_MBL-fold"/>
    <property type="match status" value="1"/>
</dbReference>
<dbReference type="InterPro" id="IPR038536">
    <property type="entry name" value="Alkyl/aryl-sulf_dimr_sf"/>
</dbReference>
<evidence type="ECO:0000313" key="11">
    <source>
        <dbReference type="Proteomes" id="UP000028702"/>
    </source>
</evidence>
<comment type="caution">
    <text evidence="10">The sequence shown here is derived from an EMBL/GenBank/DDBJ whole genome shotgun (WGS) entry which is preliminary data.</text>
</comment>
<proteinExistence type="inferred from homology"/>
<evidence type="ECO:0000256" key="8">
    <source>
        <dbReference type="ARBA" id="ARBA00075789"/>
    </source>
</evidence>
<dbReference type="Gene3D" id="3.60.15.30">
    <property type="entry name" value="Metallo-beta-lactamase domain"/>
    <property type="match status" value="1"/>
</dbReference>